<dbReference type="Pfam" id="PF13581">
    <property type="entry name" value="HATPase_c_2"/>
    <property type="match status" value="1"/>
</dbReference>
<evidence type="ECO:0000259" key="2">
    <source>
        <dbReference type="Pfam" id="PF13581"/>
    </source>
</evidence>
<accession>A0ABN1ZIR9</accession>
<dbReference type="InterPro" id="IPR050267">
    <property type="entry name" value="Anti-sigma-factor_SerPK"/>
</dbReference>
<dbReference type="InterPro" id="IPR003594">
    <property type="entry name" value="HATPase_dom"/>
</dbReference>
<keyword evidence="1" id="KW-0723">Serine/threonine-protein kinase</keyword>
<dbReference type="PANTHER" id="PTHR35526:SF3">
    <property type="entry name" value="ANTI-SIGMA-F FACTOR RSBW"/>
    <property type="match status" value="1"/>
</dbReference>
<dbReference type="InterPro" id="IPR036890">
    <property type="entry name" value="HATPase_C_sf"/>
</dbReference>
<name>A0ABN1ZIR9_9ACTN</name>
<feature type="domain" description="Histidine kinase/HSP90-like ATPase" evidence="2">
    <location>
        <begin position="7"/>
        <end position="106"/>
    </location>
</feature>
<proteinExistence type="predicted"/>
<evidence type="ECO:0000313" key="3">
    <source>
        <dbReference type="EMBL" id="GAA1499825.1"/>
    </source>
</evidence>
<keyword evidence="1" id="KW-0808">Transferase</keyword>
<keyword evidence="1" id="KW-0418">Kinase</keyword>
<dbReference type="PANTHER" id="PTHR35526">
    <property type="entry name" value="ANTI-SIGMA-F FACTOR RSBW-RELATED"/>
    <property type="match status" value="1"/>
</dbReference>
<dbReference type="SUPFAM" id="SSF55874">
    <property type="entry name" value="ATPase domain of HSP90 chaperone/DNA topoisomerase II/histidine kinase"/>
    <property type="match status" value="1"/>
</dbReference>
<keyword evidence="4" id="KW-1185">Reference proteome</keyword>
<evidence type="ECO:0000256" key="1">
    <source>
        <dbReference type="ARBA" id="ARBA00022527"/>
    </source>
</evidence>
<sequence>MALARAQVRKALAVWGLAGIEESAVLVVSELVTNAVVHARVSPGREILTRFVRQDGGVRIEVHDASDEPPVRRVPDESGGLGLLLVDELADRWGGVAERAIGKTVWAVVVDPATARGDPADGEGYASCGKAEHTCDTWRHSV</sequence>
<gene>
    <name evidence="3" type="ORF">GCM10009802_54320</name>
</gene>
<dbReference type="Proteomes" id="UP001500443">
    <property type="component" value="Unassembled WGS sequence"/>
</dbReference>
<comment type="caution">
    <text evidence="3">The sequence shown here is derived from an EMBL/GenBank/DDBJ whole genome shotgun (WGS) entry which is preliminary data.</text>
</comment>
<protein>
    <recommendedName>
        <fullName evidence="2">Histidine kinase/HSP90-like ATPase domain-containing protein</fullName>
    </recommendedName>
</protein>
<reference evidence="3 4" key="1">
    <citation type="journal article" date="2019" name="Int. J. Syst. Evol. Microbiol.">
        <title>The Global Catalogue of Microorganisms (GCM) 10K type strain sequencing project: providing services to taxonomists for standard genome sequencing and annotation.</title>
        <authorList>
            <consortium name="The Broad Institute Genomics Platform"/>
            <consortium name="The Broad Institute Genome Sequencing Center for Infectious Disease"/>
            <person name="Wu L."/>
            <person name="Ma J."/>
        </authorList>
    </citation>
    <scope>NUCLEOTIDE SEQUENCE [LARGE SCALE GENOMIC DNA]</scope>
    <source>
        <strain evidence="3 4">JCM 15481</strain>
    </source>
</reference>
<dbReference type="EMBL" id="BAAAPF010000260">
    <property type="protein sequence ID" value="GAA1499825.1"/>
    <property type="molecule type" value="Genomic_DNA"/>
</dbReference>
<dbReference type="CDD" id="cd16936">
    <property type="entry name" value="HATPase_RsbW-like"/>
    <property type="match status" value="1"/>
</dbReference>
<dbReference type="Gene3D" id="3.30.565.10">
    <property type="entry name" value="Histidine kinase-like ATPase, C-terminal domain"/>
    <property type="match status" value="1"/>
</dbReference>
<evidence type="ECO:0000313" key="4">
    <source>
        <dbReference type="Proteomes" id="UP001500443"/>
    </source>
</evidence>
<organism evidence="3 4">
    <name type="scientific">Streptomyces synnematoformans</name>
    <dbReference type="NCBI Taxonomy" id="415721"/>
    <lineage>
        <taxon>Bacteria</taxon>
        <taxon>Bacillati</taxon>
        <taxon>Actinomycetota</taxon>
        <taxon>Actinomycetes</taxon>
        <taxon>Kitasatosporales</taxon>
        <taxon>Streptomycetaceae</taxon>
        <taxon>Streptomyces</taxon>
    </lineage>
</organism>